<accession>A0A386RE47</accession>
<evidence type="ECO:0000313" key="2">
    <source>
        <dbReference type="EMBL" id="AYE61416.1"/>
    </source>
</evidence>
<gene>
    <name evidence="2" type="ORF">BC335_0928</name>
</gene>
<name>A0A386RE47_LACHE</name>
<protein>
    <submittedName>
        <fullName evidence="2">Prophage replication protein</fullName>
    </submittedName>
</protein>
<proteinExistence type="predicted"/>
<evidence type="ECO:0000313" key="3">
    <source>
        <dbReference type="Proteomes" id="UP000267794"/>
    </source>
</evidence>
<dbReference type="Proteomes" id="UP000267794">
    <property type="component" value="Chromosome"/>
</dbReference>
<dbReference type="InterPro" id="IPR007499">
    <property type="entry name" value="ERF_bacteria_virus"/>
</dbReference>
<dbReference type="RefSeq" id="WP_120357338.1">
    <property type="nucleotide sequence ID" value="NZ_CP017982.1"/>
</dbReference>
<sequence length="265" mass="29334">MVQMLESPADWIGQICFKSISGLKPEDALKAKLALMSSFVNVQRKLQQPSKDKQGYGYKYADLNGVIKAIQEASEDEDIAYIQQPITVGGQTGIHNYLLNSQGAIFDFGSYLLDIGSPNPQEYGKALTYARRYSISAIYGIASEDDTDAKEFNSKPDYMTPKELKGMTIAYNGKRKDLTEVFAMAMAGDELAKQVIKDKDNSVNAKIAIKSISAIYEFSKGLLKDRDKEKAKQEAQDAQDQKIKEIVDGKKGSTKKKDPFDGIKA</sequence>
<evidence type="ECO:0000256" key="1">
    <source>
        <dbReference type="SAM" id="MobiDB-lite"/>
    </source>
</evidence>
<feature type="region of interest" description="Disordered" evidence="1">
    <location>
        <begin position="227"/>
        <end position="265"/>
    </location>
</feature>
<dbReference type="EMBL" id="CP017982">
    <property type="protein sequence ID" value="AYE61416.1"/>
    <property type="molecule type" value="Genomic_DNA"/>
</dbReference>
<reference evidence="2 3" key="1">
    <citation type="submission" date="2016-10" db="EMBL/GenBank/DDBJ databases">
        <title>Complete genomic sequencing of Lactobacillus helveticus LH99 and comparative genome analysis.</title>
        <authorList>
            <person name="Li N."/>
            <person name="You C."/>
            <person name="Liu Z."/>
        </authorList>
    </citation>
    <scope>NUCLEOTIDE SEQUENCE [LARGE SCALE GENOMIC DNA]</scope>
    <source>
        <strain evidence="2 3">LH99</strain>
    </source>
</reference>
<organism evidence="2 3">
    <name type="scientific">Lactobacillus helveticus</name>
    <name type="common">Lactobacillus suntoryeus</name>
    <dbReference type="NCBI Taxonomy" id="1587"/>
    <lineage>
        <taxon>Bacteria</taxon>
        <taxon>Bacillati</taxon>
        <taxon>Bacillota</taxon>
        <taxon>Bacilli</taxon>
        <taxon>Lactobacillales</taxon>
        <taxon>Lactobacillaceae</taxon>
        <taxon>Lactobacillus</taxon>
    </lineage>
</organism>
<dbReference type="Pfam" id="PF04404">
    <property type="entry name" value="ERF"/>
    <property type="match status" value="1"/>
</dbReference>
<dbReference type="AlphaFoldDB" id="A0A386RE47"/>